<comment type="caution">
    <text evidence="1">The sequence shown here is derived from an EMBL/GenBank/DDBJ whole genome shotgun (WGS) entry which is preliminary data.</text>
</comment>
<protein>
    <submittedName>
        <fullName evidence="1">Uncharacterized protein</fullName>
    </submittedName>
</protein>
<accession>A0AAV7PIG7</accession>
<dbReference type="AlphaFoldDB" id="A0AAV7PIG7"/>
<gene>
    <name evidence="1" type="ORF">NDU88_005301</name>
</gene>
<reference evidence="1" key="1">
    <citation type="journal article" date="2022" name="bioRxiv">
        <title>Sequencing and chromosome-scale assembly of the giantPleurodeles waltlgenome.</title>
        <authorList>
            <person name="Brown T."/>
            <person name="Elewa A."/>
            <person name="Iarovenko S."/>
            <person name="Subramanian E."/>
            <person name="Araus A.J."/>
            <person name="Petzold A."/>
            <person name="Susuki M."/>
            <person name="Suzuki K.-i.T."/>
            <person name="Hayashi T."/>
            <person name="Toyoda A."/>
            <person name="Oliveira C."/>
            <person name="Osipova E."/>
            <person name="Leigh N.D."/>
            <person name="Simon A."/>
            <person name="Yun M.H."/>
        </authorList>
    </citation>
    <scope>NUCLEOTIDE SEQUENCE</scope>
    <source>
        <strain evidence="1">20211129_DDA</strain>
        <tissue evidence="1">Liver</tissue>
    </source>
</reference>
<keyword evidence="2" id="KW-1185">Reference proteome</keyword>
<proteinExistence type="predicted"/>
<dbReference type="Proteomes" id="UP001066276">
    <property type="component" value="Chromosome 7"/>
</dbReference>
<sequence>MRRRPSPAQRSSCKCNIFAKVKSLFIFRLACRFRLWSQLAAPGLVSNPRLKPEVRNSLPGPARRLIFRMTHRSKAALRKRSALGAMQIMYYRPAHHSKDAQALLTGRTLPQIGRVARKR</sequence>
<evidence type="ECO:0000313" key="2">
    <source>
        <dbReference type="Proteomes" id="UP001066276"/>
    </source>
</evidence>
<organism evidence="1 2">
    <name type="scientific">Pleurodeles waltl</name>
    <name type="common">Iberian ribbed newt</name>
    <dbReference type="NCBI Taxonomy" id="8319"/>
    <lineage>
        <taxon>Eukaryota</taxon>
        <taxon>Metazoa</taxon>
        <taxon>Chordata</taxon>
        <taxon>Craniata</taxon>
        <taxon>Vertebrata</taxon>
        <taxon>Euteleostomi</taxon>
        <taxon>Amphibia</taxon>
        <taxon>Batrachia</taxon>
        <taxon>Caudata</taxon>
        <taxon>Salamandroidea</taxon>
        <taxon>Salamandridae</taxon>
        <taxon>Pleurodelinae</taxon>
        <taxon>Pleurodeles</taxon>
    </lineage>
</organism>
<dbReference type="EMBL" id="JANPWB010000011">
    <property type="protein sequence ID" value="KAJ1126895.1"/>
    <property type="molecule type" value="Genomic_DNA"/>
</dbReference>
<name>A0AAV7PIG7_PLEWA</name>
<evidence type="ECO:0000313" key="1">
    <source>
        <dbReference type="EMBL" id="KAJ1126895.1"/>
    </source>
</evidence>